<gene>
    <name evidence="9" type="ORF">KS4_03900</name>
</gene>
<evidence type="ECO:0000256" key="1">
    <source>
        <dbReference type="ARBA" id="ARBA00001478"/>
    </source>
</evidence>
<keyword evidence="10" id="KW-1185">Reference proteome</keyword>
<comment type="catalytic activity">
    <reaction evidence="1">
        <text>[(1-&gt;4)-alpha-D-glucosyl](n) + ADP-alpha-D-glucose = [(1-&gt;4)-alpha-D-glucosyl](n+1) + ADP + H(+)</text>
        <dbReference type="Rhea" id="RHEA:18189"/>
        <dbReference type="Rhea" id="RHEA-COMP:9584"/>
        <dbReference type="Rhea" id="RHEA-COMP:9587"/>
        <dbReference type="ChEBI" id="CHEBI:15378"/>
        <dbReference type="ChEBI" id="CHEBI:15444"/>
        <dbReference type="ChEBI" id="CHEBI:57498"/>
        <dbReference type="ChEBI" id="CHEBI:456216"/>
        <dbReference type="EC" id="2.4.1.21"/>
    </reaction>
</comment>
<dbReference type="InterPro" id="IPR001296">
    <property type="entry name" value="Glyco_trans_1"/>
</dbReference>
<evidence type="ECO:0000259" key="7">
    <source>
        <dbReference type="Pfam" id="PF08323"/>
    </source>
</evidence>
<evidence type="ECO:0000256" key="4">
    <source>
        <dbReference type="ARBA" id="ARBA00022679"/>
    </source>
</evidence>
<feature type="domain" description="Glycosyl transferase family 1" evidence="6">
    <location>
        <begin position="302"/>
        <end position="457"/>
    </location>
</feature>
<dbReference type="Gene3D" id="3.40.50.2000">
    <property type="entry name" value="Glycogen Phosphorylase B"/>
    <property type="match status" value="3"/>
</dbReference>
<dbReference type="OrthoDB" id="9781413at2"/>
<evidence type="ECO:0000259" key="6">
    <source>
        <dbReference type="Pfam" id="PF00534"/>
    </source>
</evidence>
<dbReference type="Proteomes" id="UP000317369">
    <property type="component" value="Chromosome"/>
</dbReference>
<dbReference type="RefSeq" id="WP_145073805.1">
    <property type="nucleotide sequence ID" value="NZ_CP036425.1"/>
</dbReference>
<evidence type="ECO:0000259" key="8">
    <source>
        <dbReference type="Pfam" id="PF13439"/>
    </source>
</evidence>
<protein>
    <recommendedName>
        <fullName evidence="2">starch synthase</fullName>
        <ecNumber evidence="2">2.4.1.21</ecNumber>
    </recommendedName>
</protein>
<dbReference type="AlphaFoldDB" id="A0A517YQ58"/>
<dbReference type="PANTHER" id="PTHR12526">
    <property type="entry name" value="GLYCOSYLTRANSFERASE"/>
    <property type="match status" value="1"/>
</dbReference>
<dbReference type="InterPro" id="IPR013534">
    <property type="entry name" value="Starch_synth_cat_dom"/>
</dbReference>
<dbReference type="EMBL" id="CP036425">
    <property type="protein sequence ID" value="QDU32358.1"/>
    <property type="molecule type" value="Genomic_DNA"/>
</dbReference>
<proteinExistence type="predicted"/>
<evidence type="ECO:0000256" key="3">
    <source>
        <dbReference type="ARBA" id="ARBA00022676"/>
    </source>
</evidence>
<evidence type="ECO:0000313" key="10">
    <source>
        <dbReference type="Proteomes" id="UP000317369"/>
    </source>
</evidence>
<evidence type="ECO:0000256" key="2">
    <source>
        <dbReference type="ARBA" id="ARBA00012588"/>
    </source>
</evidence>
<feature type="region of interest" description="Disordered" evidence="5">
    <location>
        <begin position="128"/>
        <end position="170"/>
    </location>
</feature>
<dbReference type="Pfam" id="PF00534">
    <property type="entry name" value="Glycos_transf_1"/>
    <property type="match status" value="1"/>
</dbReference>
<dbReference type="InterPro" id="IPR028098">
    <property type="entry name" value="Glyco_trans_4-like_N"/>
</dbReference>
<evidence type="ECO:0000313" key="9">
    <source>
        <dbReference type="EMBL" id="QDU32358.1"/>
    </source>
</evidence>
<dbReference type="PANTHER" id="PTHR12526:SF510">
    <property type="entry name" value="D-INOSITOL 3-PHOSPHATE GLYCOSYLTRANSFERASE"/>
    <property type="match status" value="1"/>
</dbReference>
<dbReference type="Pfam" id="PF13439">
    <property type="entry name" value="Glyco_transf_4"/>
    <property type="match status" value="1"/>
</dbReference>
<dbReference type="Pfam" id="PF08323">
    <property type="entry name" value="Glyco_transf_5"/>
    <property type="match status" value="1"/>
</dbReference>
<dbReference type="PROSITE" id="PS51257">
    <property type="entry name" value="PROKAR_LIPOPROTEIN"/>
    <property type="match status" value="1"/>
</dbReference>
<feature type="domain" description="Starch synthase catalytic" evidence="7">
    <location>
        <begin position="2"/>
        <end position="45"/>
    </location>
</feature>
<dbReference type="GO" id="GO:0009011">
    <property type="term" value="F:alpha-1,4-glucan glucosyltransferase (ADP-glucose donor) activity"/>
    <property type="evidence" value="ECO:0007669"/>
    <property type="project" value="UniProtKB-EC"/>
</dbReference>
<sequence>MRVLMLGWEFPPFISGGLGTACHGLTKALGKCGVDITFVLPKAIDSELTSHVNLLAPQTTPTGNPPGKRSAEEVAATFTYEQLAYDEPSTEDFSHVTFQAIPAKVPAPYQQSKPAASSSFFAPPTEMAKQYDQRHTSHKAGPAIRTSPRPGFSSDQATPTSHPVAHEPGSEVEYDGDLYAAAKRYAALTLDLCRNNHDFDVVHAHDWLTFPAGIAASQALSLPLVVHIHSTEFDRAGDNINQAIYAIEKQGLHAATAIIAVSHLTKSIVCNRYDIPPEKVHVVYNGIDNGVITPIQAARPRTIDRNDKIALFLGRITHQKGPEYFVEAAKKVLEKIDNIKFIMAGSGDKTREVIELAAKHGIGNKVLFTGFLRGNDVQRVFQMADVYVMPSVSEPFGIAALEAIRQDVPVIVSKTSGVAEVVRHALKVDFWDTHAIADRIVNVLTRPPLAAELRKHADLELRKLTWDGAAIKTTELYTQLTPTALHS</sequence>
<dbReference type="SUPFAM" id="SSF53756">
    <property type="entry name" value="UDP-Glycosyltransferase/glycogen phosphorylase"/>
    <property type="match status" value="2"/>
</dbReference>
<accession>A0A517YQ58</accession>
<feature type="domain" description="Glycosyltransferase subfamily 4-like N-terminal" evidence="8">
    <location>
        <begin position="193"/>
        <end position="288"/>
    </location>
</feature>
<evidence type="ECO:0000256" key="5">
    <source>
        <dbReference type="SAM" id="MobiDB-lite"/>
    </source>
</evidence>
<keyword evidence="4 9" id="KW-0808">Transferase</keyword>
<reference evidence="9 10" key="1">
    <citation type="submission" date="2019-02" db="EMBL/GenBank/DDBJ databases">
        <title>Deep-cultivation of Planctomycetes and their phenomic and genomic characterization uncovers novel biology.</title>
        <authorList>
            <person name="Wiegand S."/>
            <person name="Jogler M."/>
            <person name="Boedeker C."/>
            <person name="Pinto D."/>
            <person name="Vollmers J."/>
            <person name="Rivas-Marin E."/>
            <person name="Kohn T."/>
            <person name="Peeters S.H."/>
            <person name="Heuer A."/>
            <person name="Rast P."/>
            <person name="Oberbeckmann S."/>
            <person name="Bunk B."/>
            <person name="Jeske O."/>
            <person name="Meyerdierks A."/>
            <person name="Storesund J.E."/>
            <person name="Kallscheuer N."/>
            <person name="Luecker S."/>
            <person name="Lage O.M."/>
            <person name="Pohl T."/>
            <person name="Merkel B.J."/>
            <person name="Hornburger P."/>
            <person name="Mueller R.-W."/>
            <person name="Bruemmer F."/>
            <person name="Labrenz M."/>
            <person name="Spormann A.M."/>
            <person name="Op den Camp H."/>
            <person name="Overmann J."/>
            <person name="Amann R."/>
            <person name="Jetten M.S.M."/>
            <person name="Mascher T."/>
            <person name="Medema M.H."/>
            <person name="Devos D.P."/>
            <person name="Kaster A.-K."/>
            <person name="Ovreas L."/>
            <person name="Rohde M."/>
            <person name="Galperin M.Y."/>
            <person name="Jogler C."/>
        </authorList>
    </citation>
    <scope>NUCLEOTIDE SEQUENCE [LARGE SCALE GENOMIC DNA]</scope>
    <source>
        <strain evidence="9 10">KS4</strain>
    </source>
</reference>
<dbReference type="KEGG" id="pcor:KS4_03900"/>
<dbReference type="EC" id="2.4.1.21" evidence="2"/>
<organism evidence="9 10">
    <name type="scientific">Poriferisphaera corsica</name>
    <dbReference type="NCBI Taxonomy" id="2528020"/>
    <lineage>
        <taxon>Bacteria</taxon>
        <taxon>Pseudomonadati</taxon>
        <taxon>Planctomycetota</taxon>
        <taxon>Phycisphaerae</taxon>
        <taxon>Phycisphaerales</taxon>
        <taxon>Phycisphaeraceae</taxon>
        <taxon>Poriferisphaera</taxon>
    </lineage>
</organism>
<name>A0A517YQ58_9BACT</name>
<dbReference type="CDD" id="cd03801">
    <property type="entry name" value="GT4_PimA-like"/>
    <property type="match status" value="1"/>
</dbReference>
<keyword evidence="3 9" id="KW-0328">Glycosyltransferase</keyword>